<comment type="caution">
    <text evidence="1">The sequence shown here is derived from an EMBL/GenBank/DDBJ whole genome shotgun (WGS) entry which is preliminary data.</text>
</comment>
<dbReference type="InterPro" id="IPR002110">
    <property type="entry name" value="Ankyrin_rpt"/>
</dbReference>
<dbReference type="AlphaFoldDB" id="A0A1E3B978"/>
<protein>
    <submittedName>
        <fullName evidence="1">Uncharacterized protein</fullName>
    </submittedName>
</protein>
<dbReference type="Proteomes" id="UP000094569">
    <property type="component" value="Unassembled WGS sequence"/>
</dbReference>
<gene>
    <name evidence="1" type="ORF">SI65_07172</name>
</gene>
<accession>A0A1E3B978</accession>
<sequence length="100" mass="11186">MTSEDIAVPDANGVTALYIASKNKSAEMMRLLLAKLDVVDVERDTAEDTFLWASEREQTHDIVQILTQKEKTRGKKGIPALNHSQCALYWAAVRGKRDLV</sequence>
<dbReference type="VEuPathDB" id="FungiDB:SI65_07172"/>
<name>A0A1E3B978_ASPCR</name>
<evidence type="ECO:0000313" key="2">
    <source>
        <dbReference type="Proteomes" id="UP000094569"/>
    </source>
</evidence>
<dbReference type="SUPFAM" id="SSF48403">
    <property type="entry name" value="Ankyrin repeat"/>
    <property type="match status" value="1"/>
</dbReference>
<dbReference type="Gene3D" id="1.25.40.20">
    <property type="entry name" value="Ankyrin repeat-containing domain"/>
    <property type="match status" value="1"/>
</dbReference>
<organism evidence="1 2">
    <name type="scientific">Aspergillus cristatus</name>
    <name type="common">Chinese Fuzhuan brick tea-fermentation fungus</name>
    <name type="synonym">Eurotium cristatum</name>
    <dbReference type="NCBI Taxonomy" id="573508"/>
    <lineage>
        <taxon>Eukaryota</taxon>
        <taxon>Fungi</taxon>
        <taxon>Dikarya</taxon>
        <taxon>Ascomycota</taxon>
        <taxon>Pezizomycotina</taxon>
        <taxon>Eurotiomycetes</taxon>
        <taxon>Eurotiomycetidae</taxon>
        <taxon>Eurotiales</taxon>
        <taxon>Aspergillaceae</taxon>
        <taxon>Aspergillus</taxon>
        <taxon>Aspergillus subgen. Aspergillus</taxon>
    </lineage>
</organism>
<proteinExistence type="predicted"/>
<dbReference type="Pfam" id="PF12796">
    <property type="entry name" value="Ank_2"/>
    <property type="match status" value="1"/>
</dbReference>
<dbReference type="OrthoDB" id="194358at2759"/>
<evidence type="ECO:0000313" key="1">
    <source>
        <dbReference type="EMBL" id="ODM17497.1"/>
    </source>
</evidence>
<keyword evidence="2" id="KW-1185">Reference proteome</keyword>
<dbReference type="InterPro" id="IPR036770">
    <property type="entry name" value="Ankyrin_rpt-contain_sf"/>
</dbReference>
<dbReference type="EMBL" id="JXNT01000008">
    <property type="protein sequence ID" value="ODM17497.1"/>
    <property type="molecule type" value="Genomic_DNA"/>
</dbReference>
<reference evidence="1 2" key="1">
    <citation type="journal article" date="2016" name="BMC Genomics">
        <title>Comparative genomic and transcriptomic analyses of the Fuzhuan brick tea-fermentation fungus Aspergillus cristatus.</title>
        <authorList>
            <person name="Ge Y."/>
            <person name="Wang Y."/>
            <person name="Liu Y."/>
            <person name="Tan Y."/>
            <person name="Ren X."/>
            <person name="Zhang X."/>
            <person name="Hyde K.D."/>
            <person name="Liu Y."/>
            <person name="Liu Z."/>
        </authorList>
    </citation>
    <scope>NUCLEOTIDE SEQUENCE [LARGE SCALE GENOMIC DNA]</scope>
    <source>
        <strain evidence="1 2">GZAAS20.1005</strain>
    </source>
</reference>